<comment type="caution">
    <text evidence="3">The sequence shown here is derived from an EMBL/GenBank/DDBJ whole genome shotgun (WGS) entry which is preliminary data.</text>
</comment>
<dbReference type="EMBL" id="WJBH02000007">
    <property type="protein sequence ID" value="KAI9555391.1"/>
    <property type="molecule type" value="Genomic_DNA"/>
</dbReference>
<dbReference type="PANTHER" id="PTHR23349">
    <property type="entry name" value="BASIC HELIX-LOOP-HELIX TRANSCRIPTION FACTOR, TWIST"/>
    <property type="match status" value="1"/>
</dbReference>
<proteinExistence type="predicted"/>
<protein>
    <recommendedName>
        <fullName evidence="2">BHLH domain-containing protein</fullName>
    </recommendedName>
</protein>
<evidence type="ECO:0000256" key="1">
    <source>
        <dbReference type="ARBA" id="ARBA00023125"/>
    </source>
</evidence>
<dbReference type="SUPFAM" id="SSF47459">
    <property type="entry name" value="HLH, helix-loop-helix DNA-binding domain"/>
    <property type="match status" value="1"/>
</dbReference>
<dbReference type="GO" id="GO:0000981">
    <property type="term" value="F:DNA-binding transcription factor activity, RNA polymerase II-specific"/>
    <property type="evidence" value="ECO:0007669"/>
    <property type="project" value="TreeGrafter"/>
</dbReference>
<accession>A0AAD5PPP4</accession>
<dbReference type="InterPro" id="IPR011598">
    <property type="entry name" value="bHLH_dom"/>
</dbReference>
<dbReference type="InterPro" id="IPR036638">
    <property type="entry name" value="HLH_DNA-bd_sf"/>
</dbReference>
<dbReference type="Pfam" id="PF00010">
    <property type="entry name" value="HLH"/>
    <property type="match status" value="1"/>
</dbReference>
<name>A0AAD5PPP4_9CRUS</name>
<evidence type="ECO:0000313" key="4">
    <source>
        <dbReference type="Proteomes" id="UP000820818"/>
    </source>
</evidence>
<keyword evidence="1" id="KW-0238">DNA-binding</keyword>
<evidence type="ECO:0000259" key="2">
    <source>
        <dbReference type="PROSITE" id="PS50888"/>
    </source>
</evidence>
<feature type="domain" description="BHLH" evidence="2">
    <location>
        <begin position="83"/>
        <end position="152"/>
    </location>
</feature>
<dbReference type="Gene3D" id="4.10.280.10">
    <property type="entry name" value="Helix-loop-helix DNA-binding domain"/>
    <property type="match status" value="1"/>
</dbReference>
<dbReference type="InterPro" id="IPR050283">
    <property type="entry name" value="E-box_TF_Regulators"/>
</dbReference>
<dbReference type="Proteomes" id="UP000820818">
    <property type="component" value="Linkage Group LG7"/>
</dbReference>
<keyword evidence="4" id="KW-1185">Reference proteome</keyword>
<gene>
    <name evidence="3" type="ORF">GHT06_017906</name>
</gene>
<evidence type="ECO:0000313" key="3">
    <source>
        <dbReference type="EMBL" id="KAI9555391.1"/>
    </source>
</evidence>
<organism evidence="3 4">
    <name type="scientific">Daphnia sinensis</name>
    <dbReference type="NCBI Taxonomy" id="1820382"/>
    <lineage>
        <taxon>Eukaryota</taxon>
        <taxon>Metazoa</taxon>
        <taxon>Ecdysozoa</taxon>
        <taxon>Arthropoda</taxon>
        <taxon>Crustacea</taxon>
        <taxon>Branchiopoda</taxon>
        <taxon>Diplostraca</taxon>
        <taxon>Cladocera</taxon>
        <taxon>Anomopoda</taxon>
        <taxon>Daphniidae</taxon>
        <taxon>Daphnia</taxon>
        <taxon>Daphnia similis group</taxon>
    </lineage>
</organism>
<dbReference type="AlphaFoldDB" id="A0AAD5PPP4"/>
<dbReference type="GO" id="GO:0000977">
    <property type="term" value="F:RNA polymerase II transcription regulatory region sequence-specific DNA binding"/>
    <property type="evidence" value="ECO:0007669"/>
    <property type="project" value="TreeGrafter"/>
</dbReference>
<dbReference type="PANTHER" id="PTHR23349:SF108">
    <property type="entry name" value="BHLH DOMAIN-CONTAINING PROTEIN"/>
    <property type="match status" value="1"/>
</dbReference>
<dbReference type="PROSITE" id="PS50888">
    <property type="entry name" value="BHLH"/>
    <property type="match status" value="1"/>
</dbReference>
<dbReference type="GO" id="GO:0046983">
    <property type="term" value="F:protein dimerization activity"/>
    <property type="evidence" value="ECO:0007669"/>
    <property type="project" value="InterPro"/>
</dbReference>
<sequence>MCDQTDQPCPTSLFVTEAKMFSVAWTSSTLGNDEIIRSYSNGTSVTKYLDDNCAAGAETEQRSKSKSSFRHIPHIPHSVRPAFQVARRNARERRRVQSVNVAFSKLHQVVPAEFGEHEGNTTDKTKMCEDARARRTSKVSILKRAIDYIKLLEEVLLIQNQAAVISYVA</sequence>
<dbReference type="SMART" id="SM00353">
    <property type="entry name" value="HLH"/>
    <property type="match status" value="1"/>
</dbReference>
<dbReference type="GO" id="GO:0032502">
    <property type="term" value="P:developmental process"/>
    <property type="evidence" value="ECO:0007669"/>
    <property type="project" value="TreeGrafter"/>
</dbReference>
<reference evidence="3 4" key="1">
    <citation type="submission" date="2022-05" db="EMBL/GenBank/DDBJ databases">
        <title>A multi-omics perspective on studying reproductive biology in Daphnia sinensis.</title>
        <authorList>
            <person name="Jia J."/>
        </authorList>
    </citation>
    <scope>NUCLEOTIDE SEQUENCE [LARGE SCALE GENOMIC DNA]</scope>
    <source>
        <strain evidence="3 4">WSL</strain>
    </source>
</reference>